<protein>
    <submittedName>
        <fullName evidence="2">Signal peptide protein</fullName>
    </submittedName>
</protein>
<gene>
    <name evidence="2" type="ORF">CH92_03060</name>
</gene>
<dbReference type="InterPro" id="IPR008984">
    <property type="entry name" value="SMAD_FHA_dom_sf"/>
</dbReference>
<dbReference type="InterPro" id="IPR046883">
    <property type="entry name" value="T6SS_FHA_C"/>
</dbReference>
<name>W8R3P3_STUST</name>
<dbReference type="Gene3D" id="2.60.200.20">
    <property type="match status" value="1"/>
</dbReference>
<dbReference type="KEGG" id="pstt:CH92_03060"/>
<sequence>MELVFDMVSAQQFAPGLISSKTFKQAGGIIGRAEDCDWVIPDRKRVLSSRHAEVSYRDGAFFLTDTSSNGIQLKDTGASLDKGRAQRIDHGSVYCLGDFEIRARLIQDPASFEGDIGRPQPAGSIIPDDAFLDLDPLTALDQQERVYAEVDDLTAVLAPPRAQAQQRDYAQIDEESLQVPELVVPKVAAQPKAAPEPERLAPDFWTRFSEALGISLDDLDEKARQALALKAAILLKQSVGGLQQTLRTRGELKNEMRLSLTTVQSAGNNPLKHSIDSGEALKLLLRGGKAGQLPAEQAVGRAYRDLQAHQVAMLAASRVAIKSMLEQFSPDQLALRFERDNKPLISTAGNRWRAYKRLHLAMQRDEDWSERLFARDFAQTYEEQVRLIATLNTDLQG</sequence>
<dbReference type="CDD" id="cd00060">
    <property type="entry name" value="FHA"/>
    <property type="match status" value="1"/>
</dbReference>
<dbReference type="AlphaFoldDB" id="W8R3P3"/>
<dbReference type="OrthoDB" id="273564at2"/>
<organism evidence="2 3">
    <name type="scientific">Stutzerimonas stutzeri</name>
    <name type="common">Pseudomonas stutzeri</name>
    <dbReference type="NCBI Taxonomy" id="316"/>
    <lineage>
        <taxon>Bacteria</taxon>
        <taxon>Pseudomonadati</taxon>
        <taxon>Pseudomonadota</taxon>
        <taxon>Gammaproteobacteria</taxon>
        <taxon>Pseudomonadales</taxon>
        <taxon>Pseudomonadaceae</taxon>
        <taxon>Stutzerimonas</taxon>
    </lineage>
</organism>
<dbReference type="EMBL" id="CP007441">
    <property type="protein sequence ID" value="AHL74123.1"/>
    <property type="molecule type" value="Genomic_DNA"/>
</dbReference>
<dbReference type="NCBIfam" id="TIGR03354">
    <property type="entry name" value="VI_FHA"/>
    <property type="match status" value="1"/>
</dbReference>
<dbReference type="Proteomes" id="UP000019522">
    <property type="component" value="Chromosome"/>
</dbReference>
<dbReference type="Pfam" id="PF00498">
    <property type="entry name" value="FHA"/>
    <property type="match status" value="1"/>
</dbReference>
<dbReference type="PROSITE" id="PS50006">
    <property type="entry name" value="FHA_DOMAIN"/>
    <property type="match status" value="1"/>
</dbReference>
<dbReference type="PATRIC" id="fig|316.77.peg.612"/>
<dbReference type="InterPro" id="IPR017735">
    <property type="entry name" value="T6SS_FHA"/>
</dbReference>
<dbReference type="SUPFAM" id="SSF49879">
    <property type="entry name" value="SMAD/FHA domain"/>
    <property type="match status" value="1"/>
</dbReference>
<evidence type="ECO:0000313" key="2">
    <source>
        <dbReference type="EMBL" id="AHL74123.1"/>
    </source>
</evidence>
<dbReference type="InterPro" id="IPR000253">
    <property type="entry name" value="FHA_dom"/>
</dbReference>
<proteinExistence type="predicted"/>
<dbReference type="Pfam" id="PF20232">
    <property type="entry name" value="T6SS_FHA_C"/>
    <property type="match status" value="1"/>
</dbReference>
<evidence type="ECO:0000259" key="1">
    <source>
        <dbReference type="PROSITE" id="PS50006"/>
    </source>
</evidence>
<feature type="domain" description="FHA" evidence="1">
    <location>
        <begin position="28"/>
        <end position="78"/>
    </location>
</feature>
<evidence type="ECO:0000313" key="3">
    <source>
        <dbReference type="Proteomes" id="UP000019522"/>
    </source>
</evidence>
<dbReference type="RefSeq" id="WP_025240315.1">
    <property type="nucleotide sequence ID" value="NZ_CP007441.1"/>
</dbReference>
<accession>W8R3P3</accession>
<reference evidence="2 3" key="2">
    <citation type="submission" date="2014-03" db="EMBL/GenBank/DDBJ databases">
        <authorList>
            <person name="Baltrus D."/>
            <person name="Dougherty K."/>
        </authorList>
    </citation>
    <scope>NUCLEOTIDE SEQUENCE</scope>
    <source>
        <strain evidence="2 3">28a24</strain>
    </source>
</reference>
<reference evidence="3" key="1">
    <citation type="journal article" date="2014" name="Genome Announc.">
        <title>Complete Genome Sequence of the Highly Transformable Pseudomonas stutzeri Strain 28a24.</title>
        <authorList>
            <person name="Smith B.A."/>
            <person name="Dougherty K.M."/>
            <person name="Baltrus D.A."/>
        </authorList>
    </citation>
    <scope>NUCLEOTIDE SEQUENCE [LARGE SCALE GENOMIC DNA]</scope>
    <source>
        <strain evidence="3">28a24</strain>
    </source>
</reference>